<organism evidence="3 4">
    <name type="scientific">Nocardioides massiliensis</name>
    <dbReference type="NCBI Taxonomy" id="1325935"/>
    <lineage>
        <taxon>Bacteria</taxon>
        <taxon>Bacillati</taxon>
        <taxon>Actinomycetota</taxon>
        <taxon>Actinomycetes</taxon>
        <taxon>Propionibacteriales</taxon>
        <taxon>Nocardioidaceae</taxon>
        <taxon>Nocardioides</taxon>
    </lineage>
</organism>
<dbReference type="RefSeq" id="WP_068122033.1">
    <property type="nucleotide sequence ID" value="NZ_CCXJ01000466.1"/>
</dbReference>
<keyword evidence="4" id="KW-1185">Reference proteome</keyword>
<name>A0ABT9NJ07_9ACTN</name>
<keyword evidence="2" id="KW-0812">Transmembrane</keyword>
<dbReference type="EMBL" id="JAUSQM010000001">
    <property type="protein sequence ID" value="MDP9820401.1"/>
    <property type="molecule type" value="Genomic_DNA"/>
</dbReference>
<evidence type="ECO:0000256" key="2">
    <source>
        <dbReference type="SAM" id="Phobius"/>
    </source>
</evidence>
<evidence type="ECO:0000313" key="4">
    <source>
        <dbReference type="Proteomes" id="UP001240447"/>
    </source>
</evidence>
<feature type="transmembrane region" description="Helical" evidence="2">
    <location>
        <begin position="150"/>
        <end position="172"/>
    </location>
</feature>
<feature type="compositionally biased region" description="Low complexity" evidence="1">
    <location>
        <begin position="27"/>
        <end position="46"/>
    </location>
</feature>
<comment type="caution">
    <text evidence="3">The sequence shown here is derived from an EMBL/GenBank/DDBJ whole genome shotgun (WGS) entry which is preliminary data.</text>
</comment>
<feature type="region of interest" description="Disordered" evidence="1">
    <location>
        <begin position="1"/>
        <end position="46"/>
    </location>
</feature>
<keyword evidence="2" id="KW-0472">Membrane</keyword>
<feature type="compositionally biased region" description="Pro residues" evidence="1">
    <location>
        <begin position="12"/>
        <end position="26"/>
    </location>
</feature>
<accession>A0ABT9NJ07</accession>
<gene>
    <name evidence="3" type="ORF">J2S59_000210</name>
</gene>
<proteinExistence type="predicted"/>
<sequence length="173" mass="19427">MSENHDMSDDSTPPPRPKYEPLPDPVVPDVRPAARGGSTSTPPTCTGRDDCTADTHIVCCPSELRRFEALLAERDAVARSLRELVHRPAFPHHGPSPDATTLTEVQQQLTAVREMLRNEMRSRHRDRYDAHDRLAWETTRINRLQRWCRSLTIATVCMLVTQAVLIVAVAVVA</sequence>
<dbReference type="Proteomes" id="UP001240447">
    <property type="component" value="Unassembled WGS sequence"/>
</dbReference>
<protein>
    <submittedName>
        <fullName evidence="3">Uncharacterized protein</fullName>
    </submittedName>
</protein>
<reference evidence="3 4" key="1">
    <citation type="submission" date="2023-07" db="EMBL/GenBank/DDBJ databases">
        <title>Sequencing the genomes of 1000 actinobacteria strains.</title>
        <authorList>
            <person name="Klenk H.-P."/>
        </authorList>
    </citation>
    <scope>NUCLEOTIDE SEQUENCE [LARGE SCALE GENOMIC DNA]</scope>
    <source>
        <strain evidence="3 4">GD13</strain>
    </source>
</reference>
<keyword evidence="2" id="KW-1133">Transmembrane helix</keyword>
<evidence type="ECO:0000313" key="3">
    <source>
        <dbReference type="EMBL" id="MDP9820401.1"/>
    </source>
</evidence>
<evidence type="ECO:0000256" key="1">
    <source>
        <dbReference type="SAM" id="MobiDB-lite"/>
    </source>
</evidence>